<gene>
    <name evidence="1" type="ORF">UX31_C0001G0050</name>
</gene>
<sequence>MAFETNPKIRAIKRRIEKPTPEVREFGRLLERESLHPKDKVIERWVKFPKTFNEEESKMLEQHLGFCKQCSTRRDNIMPLLEEQAS</sequence>
<evidence type="ECO:0008006" key="3">
    <source>
        <dbReference type="Google" id="ProtNLM"/>
    </source>
</evidence>
<comment type="caution">
    <text evidence="1">The sequence shown here is derived from an EMBL/GenBank/DDBJ whole genome shotgun (WGS) entry which is preliminary data.</text>
</comment>
<dbReference type="AlphaFoldDB" id="A0A0G1NQD0"/>
<name>A0A0G1NQD0_9BACT</name>
<accession>A0A0G1NQD0</accession>
<dbReference type="EMBL" id="LCLS01000001">
    <property type="protein sequence ID" value="KKU22532.1"/>
    <property type="molecule type" value="Genomic_DNA"/>
</dbReference>
<evidence type="ECO:0000313" key="1">
    <source>
        <dbReference type="EMBL" id="KKU22532.1"/>
    </source>
</evidence>
<proteinExistence type="predicted"/>
<dbReference type="Proteomes" id="UP000034107">
    <property type="component" value="Unassembled WGS sequence"/>
</dbReference>
<protein>
    <recommendedName>
        <fullName evidence="3">Zinc-finger domain-containing protein</fullName>
    </recommendedName>
</protein>
<reference evidence="1 2" key="1">
    <citation type="journal article" date="2015" name="Nature">
        <title>rRNA introns, odd ribosomes, and small enigmatic genomes across a large radiation of phyla.</title>
        <authorList>
            <person name="Brown C.T."/>
            <person name="Hug L.A."/>
            <person name="Thomas B.C."/>
            <person name="Sharon I."/>
            <person name="Castelle C.J."/>
            <person name="Singh A."/>
            <person name="Wilkins M.J."/>
            <person name="Williams K.H."/>
            <person name="Banfield J.F."/>
        </authorList>
    </citation>
    <scope>NUCLEOTIDE SEQUENCE [LARGE SCALE GENOMIC DNA]</scope>
</reference>
<organism evidence="1 2">
    <name type="scientific">Candidatus Nomurabacteria bacterium GW2011_GWA1_46_11</name>
    <dbReference type="NCBI Taxonomy" id="1618732"/>
    <lineage>
        <taxon>Bacteria</taxon>
        <taxon>Candidatus Nomuraibacteriota</taxon>
    </lineage>
</organism>
<evidence type="ECO:0000313" key="2">
    <source>
        <dbReference type="Proteomes" id="UP000034107"/>
    </source>
</evidence>